<comment type="caution">
    <text evidence="1">The sequence shown here is derived from an EMBL/GenBank/DDBJ whole genome shotgun (WGS) entry which is preliminary data.</text>
</comment>
<keyword evidence="2" id="KW-1185">Reference proteome</keyword>
<proteinExistence type="predicted"/>
<organism evidence="1 2">
    <name type="scientific">Spongiactinospora rosea</name>
    <dbReference type="NCBI Taxonomy" id="2248750"/>
    <lineage>
        <taxon>Bacteria</taxon>
        <taxon>Bacillati</taxon>
        <taxon>Actinomycetota</taxon>
        <taxon>Actinomycetes</taxon>
        <taxon>Streptosporangiales</taxon>
        <taxon>Streptosporangiaceae</taxon>
        <taxon>Spongiactinospora</taxon>
    </lineage>
</organism>
<dbReference type="RefSeq" id="WP_113980241.1">
    <property type="nucleotide sequence ID" value="NZ_QMEY01000003.1"/>
</dbReference>
<dbReference type="OrthoDB" id="3397450at2"/>
<evidence type="ECO:0000313" key="2">
    <source>
        <dbReference type="Proteomes" id="UP000253303"/>
    </source>
</evidence>
<reference evidence="1 2" key="1">
    <citation type="submission" date="2018-06" db="EMBL/GenBank/DDBJ databases">
        <title>Sphaerisporangium craniellae sp. nov., isolated from a marine sponge in the South China Sea.</title>
        <authorList>
            <person name="Li L."/>
        </authorList>
    </citation>
    <scope>NUCLEOTIDE SEQUENCE [LARGE SCALE GENOMIC DNA]</scope>
    <source>
        <strain evidence="1 2">LHW63015</strain>
    </source>
</reference>
<sequence>MSIRLFRAQEMAVAMGPAAYPEPGVLLARLARLVGESVPAEGASGDAFLQRLAGRLGLQTYDLFLVADAPIPDHALLFDESARLHIVRLIERALRLSASGRGRLREHVRSLPRHTDALAPRKERSWESYPPGYGSLLMRMLELRNMNWTLAVKARYLTYGGMVLSASTIGAVARCVRPLDIDTINGFAAILGVPASVIACLMGMPDTVATYRPPEEIVETARLLWDVRQLTERQMGQVSALAQELCHEGDGG</sequence>
<name>A0A366M1I3_9ACTN</name>
<dbReference type="AlphaFoldDB" id="A0A366M1I3"/>
<evidence type="ECO:0000313" key="1">
    <source>
        <dbReference type="EMBL" id="RBQ20036.1"/>
    </source>
</evidence>
<protein>
    <submittedName>
        <fullName evidence="1">Uncharacterized protein</fullName>
    </submittedName>
</protein>
<accession>A0A366M1I3</accession>
<dbReference type="Proteomes" id="UP000253303">
    <property type="component" value="Unassembled WGS sequence"/>
</dbReference>
<dbReference type="EMBL" id="QMEY01000003">
    <property type="protein sequence ID" value="RBQ20036.1"/>
    <property type="molecule type" value="Genomic_DNA"/>
</dbReference>
<gene>
    <name evidence="1" type="ORF">DP939_09400</name>
</gene>